<keyword evidence="3" id="KW-1185">Reference proteome</keyword>
<evidence type="ECO:0000313" key="2">
    <source>
        <dbReference type="EMBL" id="KAJ8348713.1"/>
    </source>
</evidence>
<name>A0A9Q1F0R1_SYNKA</name>
<feature type="compositionally biased region" description="Polar residues" evidence="1">
    <location>
        <begin position="190"/>
        <end position="199"/>
    </location>
</feature>
<reference evidence="2" key="1">
    <citation type="journal article" date="2023" name="Science">
        <title>Genome structures resolve the early diversification of teleost fishes.</title>
        <authorList>
            <person name="Parey E."/>
            <person name="Louis A."/>
            <person name="Montfort J."/>
            <person name="Bouchez O."/>
            <person name="Roques C."/>
            <person name="Iampietro C."/>
            <person name="Lluch J."/>
            <person name="Castinel A."/>
            <person name="Donnadieu C."/>
            <person name="Desvignes T."/>
            <person name="Floi Bucao C."/>
            <person name="Jouanno E."/>
            <person name="Wen M."/>
            <person name="Mejri S."/>
            <person name="Dirks R."/>
            <person name="Jansen H."/>
            <person name="Henkel C."/>
            <person name="Chen W.J."/>
            <person name="Zahm M."/>
            <person name="Cabau C."/>
            <person name="Klopp C."/>
            <person name="Thompson A.W."/>
            <person name="Robinson-Rechavi M."/>
            <person name="Braasch I."/>
            <person name="Lecointre G."/>
            <person name="Bobe J."/>
            <person name="Postlethwait J.H."/>
            <person name="Berthelot C."/>
            <person name="Roest Crollius H."/>
            <person name="Guiguen Y."/>
        </authorList>
    </citation>
    <scope>NUCLEOTIDE SEQUENCE</scope>
    <source>
        <strain evidence="2">WJC10195</strain>
    </source>
</reference>
<organism evidence="2 3">
    <name type="scientific">Synaphobranchus kaupii</name>
    <name type="common">Kaup's arrowtooth eel</name>
    <dbReference type="NCBI Taxonomy" id="118154"/>
    <lineage>
        <taxon>Eukaryota</taxon>
        <taxon>Metazoa</taxon>
        <taxon>Chordata</taxon>
        <taxon>Craniata</taxon>
        <taxon>Vertebrata</taxon>
        <taxon>Euteleostomi</taxon>
        <taxon>Actinopterygii</taxon>
        <taxon>Neopterygii</taxon>
        <taxon>Teleostei</taxon>
        <taxon>Anguilliformes</taxon>
        <taxon>Synaphobranchidae</taxon>
        <taxon>Synaphobranchus</taxon>
    </lineage>
</organism>
<evidence type="ECO:0000313" key="3">
    <source>
        <dbReference type="Proteomes" id="UP001152622"/>
    </source>
</evidence>
<feature type="compositionally biased region" description="Basic and acidic residues" evidence="1">
    <location>
        <begin position="101"/>
        <end position="112"/>
    </location>
</feature>
<proteinExistence type="predicted"/>
<evidence type="ECO:0000256" key="1">
    <source>
        <dbReference type="SAM" id="MobiDB-lite"/>
    </source>
</evidence>
<sequence length="224" mass="24353">MEGRKFYRFIYFVRCHGTGNTFQRSSQLKLGSECNCSLYSNWTSDCGPEHGIAGRELRPHRNERNTWLDAFHTATGRAITPATHSPVTPKSKVSAAKGRGNRSERPAADRTGRGFVHLRHAAGHHSGPGQQGARKWRGTGVAGANVMLEEVKLVKDEEGTGPSQGEPRRQPTRQGTLGRERPAPPRSPNGVPTTAATQNPALPALAVHRQRGFAGPFADSVLCF</sequence>
<dbReference type="Proteomes" id="UP001152622">
    <property type="component" value="Chromosome 10"/>
</dbReference>
<comment type="caution">
    <text evidence="2">The sequence shown here is derived from an EMBL/GenBank/DDBJ whole genome shotgun (WGS) entry which is preliminary data.</text>
</comment>
<gene>
    <name evidence="2" type="ORF">SKAU_G00273020</name>
</gene>
<accession>A0A9Q1F0R1</accession>
<feature type="region of interest" description="Disordered" evidence="1">
    <location>
        <begin position="79"/>
        <end position="112"/>
    </location>
</feature>
<dbReference type="AlphaFoldDB" id="A0A9Q1F0R1"/>
<feature type="region of interest" description="Disordered" evidence="1">
    <location>
        <begin position="156"/>
        <end position="199"/>
    </location>
</feature>
<protein>
    <submittedName>
        <fullName evidence="2">Uncharacterized protein</fullName>
    </submittedName>
</protein>
<dbReference type="EMBL" id="JAINUF010000010">
    <property type="protein sequence ID" value="KAJ8348713.1"/>
    <property type="molecule type" value="Genomic_DNA"/>
</dbReference>